<dbReference type="PANTHER" id="PTHR33248">
    <property type="entry name" value="ZINC ION-BINDING PROTEIN"/>
    <property type="match status" value="1"/>
</dbReference>
<evidence type="ECO:0008006" key="4">
    <source>
        <dbReference type="Google" id="ProtNLM"/>
    </source>
</evidence>
<keyword evidence="1" id="KW-0175">Coiled coil</keyword>
<evidence type="ECO:0000256" key="1">
    <source>
        <dbReference type="SAM" id="Coils"/>
    </source>
</evidence>
<dbReference type="Proteomes" id="UP001341840">
    <property type="component" value="Unassembled WGS sequence"/>
</dbReference>
<accession>A0ABU6U9Y4</accession>
<reference evidence="2 3" key="1">
    <citation type="journal article" date="2023" name="Plants (Basel)">
        <title>Bridging the Gap: Combining Genomics and Transcriptomics Approaches to Understand Stylosanthes scabra, an Orphan Legume from the Brazilian Caatinga.</title>
        <authorList>
            <person name="Ferreira-Neto J.R.C."/>
            <person name="da Silva M.D."/>
            <person name="Binneck E."/>
            <person name="de Melo N.F."/>
            <person name="da Silva R.H."/>
            <person name="de Melo A.L.T.M."/>
            <person name="Pandolfi V."/>
            <person name="Bustamante F.O."/>
            <person name="Brasileiro-Vidal A.C."/>
            <person name="Benko-Iseppon A.M."/>
        </authorList>
    </citation>
    <scope>NUCLEOTIDE SEQUENCE [LARGE SCALE GENOMIC DNA]</scope>
    <source>
        <tissue evidence="2">Leaves</tissue>
    </source>
</reference>
<evidence type="ECO:0000313" key="2">
    <source>
        <dbReference type="EMBL" id="MED6157806.1"/>
    </source>
</evidence>
<evidence type="ECO:0000313" key="3">
    <source>
        <dbReference type="Proteomes" id="UP001341840"/>
    </source>
</evidence>
<sequence>MLKMSGEARESSSHRVDRCHGGESLSVNIGSGVSSIRAVLKKKKKFVAPMCSCGAYAILFESSTPNNPNRLFFGYQYLKNRGSHCKFFAWLDDYVTCLNEGVVINTASVIDPMIRIEGRIESMEMKIKMMESEHEKGKKNRRGHQHESSCVVFVRDNLCLFLGCIVEVMEMRCFELYVWV</sequence>
<comment type="caution">
    <text evidence="2">The sequence shown here is derived from an EMBL/GenBank/DDBJ whole genome shotgun (WGS) entry which is preliminary data.</text>
</comment>
<gene>
    <name evidence="2" type="ORF">PIB30_026883</name>
</gene>
<protein>
    <recommendedName>
        <fullName evidence="4">Zinc finger GRF-type domain-containing protein</fullName>
    </recommendedName>
</protein>
<keyword evidence="3" id="KW-1185">Reference proteome</keyword>
<proteinExistence type="predicted"/>
<organism evidence="2 3">
    <name type="scientific">Stylosanthes scabra</name>
    <dbReference type="NCBI Taxonomy" id="79078"/>
    <lineage>
        <taxon>Eukaryota</taxon>
        <taxon>Viridiplantae</taxon>
        <taxon>Streptophyta</taxon>
        <taxon>Embryophyta</taxon>
        <taxon>Tracheophyta</taxon>
        <taxon>Spermatophyta</taxon>
        <taxon>Magnoliopsida</taxon>
        <taxon>eudicotyledons</taxon>
        <taxon>Gunneridae</taxon>
        <taxon>Pentapetalae</taxon>
        <taxon>rosids</taxon>
        <taxon>fabids</taxon>
        <taxon>Fabales</taxon>
        <taxon>Fabaceae</taxon>
        <taxon>Papilionoideae</taxon>
        <taxon>50 kb inversion clade</taxon>
        <taxon>dalbergioids sensu lato</taxon>
        <taxon>Dalbergieae</taxon>
        <taxon>Pterocarpus clade</taxon>
        <taxon>Stylosanthes</taxon>
    </lineage>
</organism>
<dbReference type="EMBL" id="JASCZI010120931">
    <property type="protein sequence ID" value="MED6157806.1"/>
    <property type="molecule type" value="Genomic_DNA"/>
</dbReference>
<name>A0ABU6U9Y4_9FABA</name>
<feature type="coiled-coil region" evidence="1">
    <location>
        <begin position="113"/>
        <end position="140"/>
    </location>
</feature>